<evidence type="ECO:0000313" key="1">
    <source>
        <dbReference type="EMBL" id="CAF2043855.1"/>
    </source>
</evidence>
<protein>
    <submittedName>
        <fullName evidence="1">(rape) hypothetical protein</fullName>
    </submittedName>
</protein>
<accession>A0A816P332</accession>
<proteinExistence type="predicted"/>
<dbReference type="Proteomes" id="UP001295469">
    <property type="component" value="Chromosome A09"/>
</dbReference>
<sequence>MVHGRSLRISQRPCIRKISSNQSSLQTLFHFVDYRRCINFKKDERGVSLRHGVQDSRLRSFSANEDLSPVQPLLFLLMKGELSSAASVLESLTGVKSLSPSMALTVAGSTSPPLPPSEPPDPYIGVAFPVDPPDPPPSLILHDPMFHPCPTCASRLLQASLSPDLSMAFTKLDKSLDMKPLKLILTHLALVSSIHHYELMRSRSGPSIGWKPDLQRTTSKYSKISDLNGKSPQPPICPSQKMPLEPFKNLQVTIMQAPPHHQAVPARNTHNERLPNPPLRALILPLQDVLGFTKLDHHLHAVNILRWWLSLLFREEPALLVAVVRFIPKMSSQVHHQRSTPTRVIIKPISTSFINQPPKANKITSSSATLFHNPKRQKLTLTSPVTLTIMVKFTQTSSRQGRERSSSTSSFQERIFSPQSLFVREALFKSFRVLPMIQTV</sequence>
<reference evidence="1" key="1">
    <citation type="submission" date="2021-01" db="EMBL/GenBank/DDBJ databases">
        <authorList>
            <consortium name="Genoscope - CEA"/>
            <person name="William W."/>
        </authorList>
    </citation>
    <scope>NUCLEOTIDE SEQUENCE</scope>
</reference>
<gene>
    <name evidence="1" type="ORF">DARMORV10_A09P32210.1</name>
</gene>
<dbReference type="AlphaFoldDB" id="A0A816P332"/>
<name>A0A816P332_BRANA</name>
<dbReference type="EMBL" id="HG994363">
    <property type="protein sequence ID" value="CAF2043855.1"/>
    <property type="molecule type" value="Genomic_DNA"/>
</dbReference>
<organism evidence="1">
    <name type="scientific">Brassica napus</name>
    <name type="common">Rape</name>
    <dbReference type="NCBI Taxonomy" id="3708"/>
    <lineage>
        <taxon>Eukaryota</taxon>
        <taxon>Viridiplantae</taxon>
        <taxon>Streptophyta</taxon>
        <taxon>Embryophyta</taxon>
        <taxon>Tracheophyta</taxon>
        <taxon>Spermatophyta</taxon>
        <taxon>Magnoliopsida</taxon>
        <taxon>eudicotyledons</taxon>
        <taxon>Gunneridae</taxon>
        <taxon>Pentapetalae</taxon>
        <taxon>rosids</taxon>
        <taxon>malvids</taxon>
        <taxon>Brassicales</taxon>
        <taxon>Brassicaceae</taxon>
        <taxon>Brassiceae</taxon>
        <taxon>Brassica</taxon>
    </lineage>
</organism>